<dbReference type="PANTHER" id="PTHR33991:SF1">
    <property type="entry name" value="DNA REPAIR PROTEIN RECO"/>
    <property type="match status" value="1"/>
</dbReference>
<protein>
    <recommendedName>
        <fullName evidence="2">Recombination protein O</fullName>
    </recommendedName>
</protein>
<dbReference type="SUPFAM" id="SSF57863">
    <property type="entry name" value="ArfGap/RecO-like zinc finger"/>
    <property type="match status" value="1"/>
</dbReference>
<name>A0A7C0U5Z3_9BACT</name>
<proteinExistence type="predicted"/>
<dbReference type="Proteomes" id="UP000885690">
    <property type="component" value="Unassembled WGS sequence"/>
</dbReference>
<dbReference type="GO" id="GO:0006310">
    <property type="term" value="P:DNA recombination"/>
    <property type="evidence" value="ECO:0007669"/>
    <property type="project" value="InterPro"/>
</dbReference>
<reference evidence="1" key="1">
    <citation type="journal article" date="2020" name="mSystems">
        <title>Genome- and Community-Level Interaction Insights into Carbon Utilization and Element Cycling Functions of Hydrothermarchaeota in Hydrothermal Sediment.</title>
        <authorList>
            <person name="Zhou Z."/>
            <person name="Liu Y."/>
            <person name="Xu W."/>
            <person name="Pan J."/>
            <person name="Luo Z.H."/>
            <person name="Li M."/>
        </authorList>
    </citation>
    <scope>NUCLEOTIDE SEQUENCE [LARGE SCALE GENOMIC DNA]</scope>
    <source>
        <strain evidence="1">HyVt-115</strain>
    </source>
</reference>
<dbReference type="Gene3D" id="1.20.1440.120">
    <property type="entry name" value="Recombination protein O, C-terminal domain"/>
    <property type="match status" value="1"/>
</dbReference>
<dbReference type="PANTHER" id="PTHR33991">
    <property type="entry name" value="DNA REPAIR PROTEIN RECO"/>
    <property type="match status" value="1"/>
</dbReference>
<comment type="caution">
    <text evidence="1">The sequence shown here is derived from an EMBL/GenBank/DDBJ whole genome shotgun (WGS) entry which is preliminary data.</text>
</comment>
<dbReference type="AlphaFoldDB" id="A0A7C0U5Z3"/>
<dbReference type="InterPro" id="IPR003717">
    <property type="entry name" value="RecO"/>
</dbReference>
<dbReference type="InterPro" id="IPR042242">
    <property type="entry name" value="RecO_C"/>
</dbReference>
<organism evidence="1">
    <name type="scientific">Thermosulfidibacter takaii</name>
    <dbReference type="NCBI Taxonomy" id="412593"/>
    <lineage>
        <taxon>Bacteria</taxon>
        <taxon>Pseudomonadati</taxon>
        <taxon>Thermosulfidibacterota</taxon>
        <taxon>Thermosulfidibacteria</taxon>
        <taxon>Thermosulfidibacterales</taxon>
        <taxon>Thermosulfidibacteraceae</taxon>
    </lineage>
</organism>
<accession>A0A7C0U5Z3</accession>
<dbReference type="GO" id="GO:0043590">
    <property type="term" value="C:bacterial nucleoid"/>
    <property type="evidence" value="ECO:0007669"/>
    <property type="project" value="TreeGrafter"/>
</dbReference>
<gene>
    <name evidence="1" type="ORF">ENF32_02620</name>
</gene>
<evidence type="ECO:0000313" key="1">
    <source>
        <dbReference type="EMBL" id="HDD52948.1"/>
    </source>
</evidence>
<dbReference type="InterPro" id="IPR037278">
    <property type="entry name" value="ARFGAP/RecO"/>
</dbReference>
<evidence type="ECO:0008006" key="2">
    <source>
        <dbReference type="Google" id="ProtNLM"/>
    </source>
</evidence>
<dbReference type="EMBL" id="DQWS01000101">
    <property type="protein sequence ID" value="HDD52948.1"/>
    <property type="molecule type" value="Genomic_DNA"/>
</dbReference>
<dbReference type="GO" id="GO:0006302">
    <property type="term" value="P:double-strand break repair"/>
    <property type="evidence" value="ECO:0007669"/>
    <property type="project" value="TreeGrafter"/>
</dbReference>
<sequence length="195" mass="22674">MVLRRRLLGEEDLRLDVLFLRRGILEGMVRRGALPTTPWPGALDPPAITLFHFQWLSQERVRIRHWEESRLFPRAREQAPLVLEICHALTALLPRAWWDPALFRCALRALRRLETGDPPQEVALFFRLEALEALGHSPLLLLPQGVMEKVRQSQELAPPEKFVLSEVTGKIWRETLETHSKERRSPWESSQKGDQ</sequence>